<name>A0A224Y7H0_9ACAR</name>
<sequence length="117" mass="13266">MCTCMSEKNISHHSLIRGGPRGCQMQLHVACHRRQKIAGRGNRKKKKACSYTVGTTGAKISSRKKRNACWLNNIMLYIYTPSSTRKFFENSTAMIAERALHNLFDADCTSPDSRHTF</sequence>
<evidence type="ECO:0000313" key="1">
    <source>
        <dbReference type="EMBL" id="MAA13558.1"/>
    </source>
</evidence>
<proteinExistence type="predicted"/>
<organism evidence="1">
    <name type="scientific">Rhipicephalus zambeziensis</name>
    <dbReference type="NCBI Taxonomy" id="60191"/>
    <lineage>
        <taxon>Eukaryota</taxon>
        <taxon>Metazoa</taxon>
        <taxon>Ecdysozoa</taxon>
        <taxon>Arthropoda</taxon>
        <taxon>Chelicerata</taxon>
        <taxon>Arachnida</taxon>
        <taxon>Acari</taxon>
        <taxon>Parasitiformes</taxon>
        <taxon>Ixodida</taxon>
        <taxon>Ixodoidea</taxon>
        <taxon>Ixodidae</taxon>
        <taxon>Rhipicephalinae</taxon>
        <taxon>Rhipicephalus</taxon>
        <taxon>Rhipicephalus</taxon>
    </lineage>
</organism>
<accession>A0A224Y7H0</accession>
<dbReference type="AlphaFoldDB" id="A0A224Y7H0"/>
<dbReference type="EMBL" id="GFPF01002412">
    <property type="protein sequence ID" value="MAA13558.1"/>
    <property type="molecule type" value="Transcribed_RNA"/>
</dbReference>
<reference evidence="1" key="1">
    <citation type="journal article" date="2017" name="Parasit. Vectors">
        <title>Sialotranscriptomics of Rhipicephalus zambeziensis reveals intricate expression profiles of secretory proteins and suggests tight temporal transcriptional regulation during blood-feeding.</title>
        <authorList>
            <person name="de Castro M.H."/>
            <person name="de Klerk D."/>
            <person name="Pienaar R."/>
            <person name="Rees D.J.G."/>
            <person name="Mans B.J."/>
        </authorList>
    </citation>
    <scope>NUCLEOTIDE SEQUENCE</scope>
    <source>
        <tissue evidence="1">Salivary glands</tissue>
    </source>
</reference>
<protein>
    <submittedName>
        <fullName evidence="1">Uncharacterized protein</fullName>
    </submittedName>
</protein>